<evidence type="ECO:0000313" key="2">
    <source>
        <dbReference type="Proteomes" id="UP000242770"/>
    </source>
</evidence>
<sequence>MLRTAPAGSQASLPICHLPGPPPDFIATTGCSTIAALYIWRGLAESS</sequence>
<organism evidence="1 2">
    <name type="scientific">Sporisorium scitamineum</name>
    <dbReference type="NCBI Taxonomy" id="49012"/>
    <lineage>
        <taxon>Eukaryota</taxon>
        <taxon>Fungi</taxon>
        <taxon>Dikarya</taxon>
        <taxon>Basidiomycota</taxon>
        <taxon>Ustilaginomycotina</taxon>
        <taxon>Ustilaginomycetes</taxon>
        <taxon>Ustilaginales</taxon>
        <taxon>Ustilaginaceae</taxon>
        <taxon>Sporisorium</taxon>
    </lineage>
</organism>
<accession>A0A0F7SDS9</accession>
<gene>
    <name evidence="1" type="primary">SSCI86280.1</name>
</gene>
<dbReference type="Proteomes" id="UP000242770">
    <property type="component" value="Unassembled WGS sequence"/>
</dbReference>
<evidence type="ECO:0000313" key="1">
    <source>
        <dbReference type="EMBL" id="CDW99860.1"/>
    </source>
</evidence>
<dbReference type="EMBL" id="CCFA01005256">
    <property type="protein sequence ID" value="CDW99860.1"/>
    <property type="molecule type" value="Genomic_DNA"/>
</dbReference>
<protein>
    <submittedName>
        <fullName evidence="1">Uncharacterized protein</fullName>
    </submittedName>
</protein>
<name>A0A0F7SDS9_9BASI</name>
<dbReference type="AlphaFoldDB" id="A0A0F7SDS9"/>
<reference evidence="2" key="1">
    <citation type="submission" date="2014-06" db="EMBL/GenBank/DDBJ databases">
        <authorList>
            <person name="Berkman P.J."/>
        </authorList>
    </citation>
    <scope>NUCLEOTIDE SEQUENCE [LARGE SCALE GENOMIC DNA]</scope>
</reference>
<keyword evidence="2" id="KW-1185">Reference proteome</keyword>
<proteinExistence type="predicted"/>